<name>A0A0V0R4T5_PSEPJ</name>
<accession>A0A0V0R4T5</accession>
<dbReference type="InParanoid" id="A0A0V0R4T5"/>
<evidence type="ECO:0000313" key="2">
    <source>
        <dbReference type="Proteomes" id="UP000054937"/>
    </source>
</evidence>
<dbReference type="EMBL" id="LDAU01000049">
    <property type="protein sequence ID" value="KRX09479.1"/>
    <property type="molecule type" value="Genomic_DNA"/>
</dbReference>
<reference evidence="1 2" key="1">
    <citation type="journal article" date="2015" name="Sci. Rep.">
        <title>Genome of the facultative scuticociliatosis pathogen Pseudocohnilembus persalinus provides insight into its virulence through horizontal gene transfer.</title>
        <authorList>
            <person name="Xiong J."/>
            <person name="Wang G."/>
            <person name="Cheng J."/>
            <person name="Tian M."/>
            <person name="Pan X."/>
            <person name="Warren A."/>
            <person name="Jiang C."/>
            <person name="Yuan D."/>
            <person name="Miao W."/>
        </authorList>
    </citation>
    <scope>NUCLEOTIDE SEQUENCE [LARGE SCALE GENOMIC DNA]</scope>
    <source>
        <strain evidence="1">36N120E</strain>
    </source>
</reference>
<sequence>MEETQIQNKKIQKNRENERFQCTICGTDSKIYRGLSGVRAHVIKYHEDQYKIHYGDCYKSIYQDGIIPVKNKGRPKQHKKIDQNDVLNLLDQKLPDLQIDQKSEDSHLKDPLLEYLLDKRVIDAFSLIIDLGDPIRFSEQKTHLLIKNFDHKQFSNLQQVFHDNVIKEEDVTY</sequence>
<proteinExistence type="predicted"/>
<keyword evidence="2" id="KW-1185">Reference proteome</keyword>
<dbReference type="AlphaFoldDB" id="A0A0V0R4T5"/>
<evidence type="ECO:0000313" key="1">
    <source>
        <dbReference type="EMBL" id="KRX09479.1"/>
    </source>
</evidence>
<comment type="caution">
    <text evidence="1">The sequence shown here is derived from an EMBL/GenBank/DDBJ whole genome shotgun (WGS) entry which is preliminary data.</text>
</comment>
<gene>
    <name evidence="1" type="ORF">PPERSA_00758</name>
</gene>
<dbReference type="Proteomes" id="UP000054937">
    <property type="component" value="Unassembled WGS sequence"/>
</dbReference>
<organism evidence="1 2">
    <name type="scientific">Pseudocohnilembus persalinus</name>
    <name type="common">Ciliate</name>
    <dbReference type="NCBI Taxonomy" id="266149"/>
    <lineage>
        <taxon>Eukaryota</taxon>
        <taxon>Sar</taxon>
        <taxon>Alveolata</taxon>
        <taxon>Ciliophora</taxon>
        <taxon>Intramacronucleata</taxon>
        <taxon>Oligohymenophorea</taxon>
        <taxon>Scuticociliatia</taxon>
        <taxon>Philasterida</taxon>
        <taxon>Pseudocohnilembidae</taxon>
        <taxon>Pseudocohnilembus</taxon>
    </lineage>
</organism>
<protein>
    <submittedName>
        <fullName evidence="1">Uncharacterized protein</fullName>
    </submittedName>
</protein>